<evidence type="ECO:0008006" key="5">
    <source>
        <dbReference type="Google" id="ProtNLM"/>
    </source>
</evidence>
<dbReference type="PANTHER" id="PTHR36220">
    <property type="entry name" value="UNNAMED PRODUCT"/>
    <property type="match status" value="1"/>
</dbReference>
<name>A0A518AKP4_9BACT</name>
<feature type="chain" id="PRO_5022065863" description="FG-GAP repeat protein" evidence="2">
    <location>
        <begin position="22"/>
        <end position="426"/>
    </location>
</feature>
<dbReference type="PANTHER" id="PTHR36220:SF1">
    <property type="entry name" value="GAMMA TUBULIN COMPLEX COMPONENT C-TERMINAL DOMAIN-CONTAINING PROTEIN"/>
    <property type="match status" value="1"/>
</dbReference>
<dbReference type="RefSeq" id="WP_145246162.1">
    <property type="nucleotide sequence ID" value="NZ_CP036278.1"/>
</dbReference>
<dbReference type="Proteomes" id="UP000315750">
    <property type="component" value="Chromosome"/>
</dbReference>
<proteinExistence type="predicted"/>
<keyword evidence="1 2" id="KW-0732">Signal</keyword>
<organism evidence="3 4">
    <name type="scientific">Aeoliella mucimassa</name>
    <dbReference type="NCBI Taxonomy" id="2527972"/>
    <lineage>
        <taxon>Bacteria</taxon>
        <taxon>Pseudomonadati</taxon>
        <taxon>Planctomycetota</taxon>
        <taxon>Planctomycetia</taxon>
        <taxon>Pirellulales</taxon>
        <taxon>Lacipirellulaceae</taxon>
        <taxon>Aeoliella</taxon>
    </lineage>
</organism>
<evidence type="ECO:0000256" key="2">
    <source>
        <dbReference type="SAM" id="SignalP"/>
    </source>
</evidence>
<dbReference type="Pfam" id="PF14312">
    <property type="entry name" value="FG-GAP_2"/>
    <property type="match status" value="7"/>
</dbReference>
<dbReference type="OrthoDB" id="291134at2"/>
<dbReference type="InterPro" id="IPR011043">
    <property type="entry name" value="Gal_Oxase/kelch_b-propeller"/>
</dbReference>
<dbReference type="InterPro" id="IPR013517">
    <property type="entry name" value="FG-GAP"/>
</dbReference>
<dbReference type="SUPFAM" id="SSF50965">
    <property type="entry name" value="Galactose oxidase, central domain"/>
    <property type="match status" value="1"/>
</dbReference>
<dbReference type="Gene3D" id="2.130.10.130">
    <property type="entry name" value="Integrin alpha, N-terminal"/>
    <property type="match status" value="2"/>
</dbReference>
<evidence type="ECO:0000256" key="1">
    <source>
        <dbReference type="ARBA" id="ARBA00022729"/>
    </source>
</evidence>
<dbReference type="KEGG" id="amuc:Pan181_14810"/>
<evidence type="ECO:0000313" key="4">
    <source>
        <dbReference type="Proteomes" id="UP000315750"/>
    </source>
</evidence>
<reference evidence="3 4" key="1">
    <citation type="submission" date="2019-02" db="EMBL/GenBank/DDBJ databases">
        <title>Deep-cultivation of Planctomycetes and their phenomic and genomic characterization uncovers novel biology.</title>
        <authorList>
            <person name="Wiegand S."/>
            <person name="Jogler M."/>
            <person name="Boedeker C."/>
            <person name="Pinto D."/>
            <person name="Vollmers J."/>
            <person name="Rivas-Marin E."/>
            <person name="Kohn T."/>
            <person name="Peeters S.H."/>
            <person name="Heuer A."/>
            <person name="Rast P."/>
            <person name="Oberbeckmann S."/>
            <person name="Bunk B."/>
            <person name="Jeske O."/>
            <person name="Meyerdierks A."/>
            <person name="Storesund J.E."/>
            <person name="Kallscheuer N."/>
            <person name="Luecker S."/>
            <person name="Lage O.M."/>
            <person name="Pohl T."/>
            <person name="Merkel B.J."/>
            <person name="Hornburger P."/>
            <person name="Mueller R.-W."/>
            <person name="Bruemmer F."/>
            <person name="Labrenz M."/>
            <person name="Spormann A.M."/>
            <person name="Op den Camp H."/>
            <person name="Overmann J."/>
            <person name="Amann R."/>
            <person name="Jetten M.S.M."/>
            <person name="Mascher T."/>
            <person name="Medema M.H."/>
            <person name="Devos D.P."/>
            <person name="Kaster A.-K."/>
            <person name="Ovreas L."/>
            <person name="Rohde M."/>
            <person name="Galperin M.Y."/>
            <person name="Jogler C."/>
        </authorList>
    </citation>
    <scope>NUCLEOTIDE SEQUENCE [LARGE SCALE GENOMIC DNA]</scope>
    <source>
        <strain evidence="3 4">Pan181</strain>
    </source>
</reference>
<dbReference type="InterPro" id="IPR028994">
    <property type="entry name" value="Integrin_alpha_N"/>
</dbReference>
<gene>
    <name evidence="3" type="ORF">Pan181_14810</name>
</gene>
<feature type="signal peptide" evidence="2">
    <location>
        <begin position="1"/>
        <end position="21"/>
    </location>
</feature>
<protein>
    <recommendedName>
        <fullName evidence="5">FG-GAP repeat protein</fullName>
    </recommendedName>
</protein>
<sequence precursor="true">MNCSARVLLGPLVFFAATVQAAYVLPESKRVAFDGNESDAFGWSIAVDGSHAVISADGSNDQGLDSGAVYLMDTATGTLTSKLTPDDGEAGDSFGWNVGLRAATAIVGAPHDDDLGFNAGSAYLFDASTGEMLHKLTASDGQQGDLFGVNVAVDGNLALVGASNRTEQGSRAGAAYLFDVTTGLQLAKLVPDDSAENGLFGGAVALSGNRALVGAYGDGEFSGAAYLFDTTTGAQLAKLTPNDAAANDYFGFSLAIEGDLALIGAFGDDDNGHNSGAAYLFDALTGEQRAKLVAIDGAAGDGLGRAVALSGPMAMLGAYWDSDQGDRAGSAYVFEVASTAQVAKLVARDGQPDDFFGESVALSGSTAIVGAWGDDTAGATAGAVYLIDLDQVVNVPEPATVVAVSWLSVALVMARRGSTARLFAKR</sequence>
<dbReference type="AlphaFoldDB" id="A0A518AKP4"/>
<accession>A0A518AKP4</accession>
<keyword evidence="4" id="KW-1185">Reference proteome</keyword>
<evidence type="ECO:0000313" key="3">
    <source>
        <dbReference type="EMBL" id="QDU55292.1"/>
    </source>
</evidence>
<dbReference type="EMBL" id="CP036278">
    <property type="protein sequence ID" value="QDU55292.1"/>
    <property type="molecule type" value="Genomic_DNA"/>
</dbReference>